<dbReference type="AlphaFoldDB" id="A0A366EQJ7"/>
<accession>A0A366EQJ7</accession>
<evidence type="ECO:0000313" key="3">
    <source>
        <dbReference type="Proteomes" id="UP000253529"/>
    </source>
</evidence>
<dbReference type="RefSeq" id="WP_113892441.1">
    <property type="nucleotide sequence ID" value="NZ_QNRK01000042.1"/>
</dbReference>
<gene>
    <name evidence="2" type="ORF">DFR50_1422</name>
</gene>
<feature type="compositionally biased region" description="Basic and acidic residues" evidence="1">
    <location>
        <begin position="13"/>
        <end position="61"/>
    </location>
</feature>
<feature type="compositionally biased region" description="Polar residues" evidence="1">
    <location>
        <begin position="1"/>
        <end position="10"/>
    </location>
</feature>
<sequence length="87" mass="9720">MAHQTSTTSGPAARREADARDEAAKPEREHGMSRNREPRRNPVLPHEGEREKTQPYSREVEDYSGQGVTKPPRDQSDDARPPADPSS</sequence>
<feature type="compositionally biased region" description="Basic and acidic residues" evidence="1">
    <location>
        <begin position="71"/>
        <end position="81"/>
    </location>
</feature>
<name>A0A366EQJ7_9HYPH</name>
<reference evidence="2 3" key="1">
    <citation type="submission" date="2018-06" db="EMBL/GenBank/DDBJ databases">
        <title>Genomic Encyclopedia of Type Strains, Phase IV (KMG-IV): sequencing the most valuable type-strain genomes for metagenomic binning, comparative biology and taxonomic classification.</title>
        <authorList>
            <person name="Goeker M."/>
        </authorList>
    </citation>
    <scope>NUCLEOTIDE SEQUENCE [LARGE SCALE GENOMIC DNA]</scope>
    <source>
        <strain evidence="2 3">DSM 24875</strain>
    </source>
</reference>
<dbReference type="EMBL" id="QNRK01000042">
    <property type="protein sequence ID" value="RBP03755.1"/>
    <property type="molecule type" value="Genomic_DNA"/>
</dbReference>
<evidence type="ECO:0000313" key="2">
    <source>
        <dbReference type="EMBL" id="RBP03755.1"/>
    </source>
</evidence>
<keyword evidence="3" id="KW-1185">Reference proteome</keyword>
<proteinExistence type="predicted"/>
<protein>
    <submittedName>
        <fullName evidence="2">Uncharacterized protein</fullName>
    </submittedName>
</protein>
<feature type="region of interest" description="Disordered" evidence="1">
    <location>
        <begin position="1"/>
        <end position="87"/>
    </location>
</feature>
<dbReference type="Proteomes" id="UP000253529">
    <property type="component" value="Unassembled WGS sequence"/>
</dbReference>
<comment type="caution">
    <text evidence="2">The sequence shown here is derived from an EMBL/GenBank/DDBJ whole genome shotgun (WGS) entry which is preliminary data.</text>
</comment>
<evidence type="ECO:0000256" key="1">
    <source>
        <dbReference type="SAM" id="MobiDB-lite"/>
    </source>
</evidence>
<organism evidence="2 3">
    <name type="scientific">Roseiarcus fermentans</name>
    <dbReference type="NCBI Taxonomy" id="1473586"/>
    <lineage>
        <taxon>Bacteria</taxon>
        <taxon>Pseudomonadati</taxon>
        <taxon>Pseudomonadota</taxon>
        <taxon>Alphaproteobacteria</taxon>
        <taxon>Hyphomicrobiales</taxon>
        <taxon>Roseiarcaceae</taxon>
        <taxon>Roseiarcus</taxon>
    </lineage>
</organism>